<accession>A0A6L7GHV0</accession>
<reference evidence="1 2" key="1">
    <citation type="submission" date="2019-12" db="EMBL/GenBank/DDBJ databases">
        <title>Genomic-based taxomic classification of the family Erythrobacteraceae.</title>
        <authorList>
            <person name="Xu L."/>
        </authorList>
    </citation>
    <scope>NUCLEOTIDE SEQUENCE [LARGE SCALE GENOMIC DNA]</scope>
    <source>
        <strain evidence="1 2">KCTC 52259</strain>
    </source>
</reference>
<dbReference type="RefSeq" id="WP_160600650.1">
    <property type="nucleotide sequence ID" value="NZ_WTYU01000001.1"/>
</dbReference>
<dbReference type="Proteomes" id="UP000473531">
    <property type="component" value="Unassembled WGS sequence"/>
</dbReference>
<organism evidence="1 2">
    <name type="scientific">Allopontixanthobacter confluentis</name>
    <dbReference type="NCBI Taxonomy" id="1849021"/>
    <lineage>
        <taxon>Bacteria</taxon>
        <taxon>Pseudomonadati</taxon>
        <taxon>Pseudomonadota</taxon>
        <taxon>Alphaproteobacteria</taxon>
        <taxon>Sphingomonadales</taxon>
        <taxon>Erythrobacteraceae</taxon>
        <taxon>Allopontixanthobacter</taxon>
    </lineage>
</organism>
<comment type="caution">
    <text evidence="1">The sequence shown here is derived from an EMBL/GenBank/DDBJ whole genome shotgun (WGS) entry which is preliminary data.</text>
</comment>
<protein>
    <submittedName>
        <fullName evidence="1">Uncharacterized protein</fullName>
    </submittedName>
</protein>
<name>A0A6L7GHV0_9SPHN</name>
<gene>
    <name evidence="1" type="ORF">GRI44_07010</name>
</gene>
<keyword evidence="2" id="KW-1185">Reference proteome</keyword>
<sequence>MAHKASEQEQAQAQVQEPVQELVPELVQVQVQVLVLAQEPEQVLVPELELGAELELGLGSVQEWVSVWGQEMALKQVEQAWMRPNRLHHNLLMRLMRPQQAM</sequence>
<evidence type="ECO:0000313" key="1">
    <source>
        <dbReference type="EMBL" id="MXP14498.1"/>
    </source>
</evidence>
<evidence type="ECO:0000313" key="2">
    <source>
        <dbReference type="Proteomes" id="UP000473531"/>
    </source>
</evidence>
<proteinExistence type="predicted"/>
<dbReference type="AlphaFoldDB" id="A0A6L7GHV0"/>
<dbReference type="EMBL" id="WTYU01000001">
    <property type="protein sequence ID" value="MXP14498.1"/>
    <property type="molecule type" value="Genomic_DNA"/>
</dbReference>